<dbReference type="OrthoDB" id="9801223at2"/>
<comment type="cofactor">
    <cofactor evidence="1">
        <name>FAD</name>
        <dbReference type="ChEBI" id="CHEBI:57692"/>
    </cofactor>
</comment>
<dbReference type="Gene3D" id="3.40.50.80">
    <property type="entry name" value="Nucleotide-binding domain of ferredoxin-NADP reductase (FNR) module"/>
    <property type="match status" value="1"/>
</dbReference>
<dbReference type="InterPro" id="IPR013130">
    <property type="entry name" value="Fe3_Rdtase_TM_dom"/>
</dbReference>
<evidence type="ECO:0000256" key="7">
    <source>
        <dbReference type="ARBA" id="ARBA00022827"/>
    </source>
</evidence>
<evidence type="ECO:0000256" key="5">
    <source>
        <dbReference type="ARBA" id="ARBA00022714"/>
    </source>
</evidence>
<reference evidence="15 16" key="1">
    <citation type="submission" date="2017-04" db="EMBL/GenBank/DDBJ databases">
        <title>Comparative genome analysis of Subtercola boreus.</title>
        <authorList>
            <person name="Cho Y.-J."/>
            <person name="Cho A."/>
            <person name="Kim O.-S."/>
            <person name="Lee J.-I."/>
        </authorList>
    </citation>
    <scope>NUCLEOTIDE SEQUENCE [LARGE SCALE GENOMIC DNA]</scope>
    <source>
        <strain evidence="15 16">K300</strain>
    </source>
</reference>
<keyword evidence="12 13" id="KW-0472">Membrane</keyword>
<dbReference type="SUPFAM" id="SSF52343">
    <property type="entry name" value="Ferredoxin reductase-like, C-terminal NADP-linked domain"/>
    <property type="match status" value="1"/>
</dbReference>
<feature type="transmembrane region" description="Helical" evidence="13">
    <location>
        <begin position="150"/>
        <end position="170"/>
    </location>
</feature>
<comment type="subcellular location">
    <subcellularLocation>
        <location evidence="2">Membrane</location>
        <topology evidence="2">Multi-pass membrane protein</topology>
    </subcellularLocation>
</comment>
<dbReference type="InterPro" id="IPR050415">
    <property type="entry name" value="MRET"/>
</dbReference>
<keyword evidence="10" id="KW-0408">Iron</keyword>
<protein>
    <submittedName>
        <fullName evidence="15">Oxidoreductase</fullName>
    </submittedName>
</protein>
<dbReference type="Gene3D" id="2.40.30.10">
    <property type="entry name" value="Translation factors"/>
    <property type="match status" value="1"/>
</dbReference>
<gene>
    <name evidence="15" type="ORF">B7R54_19245</name>
</gene>
<evidence type="ECO:0000313" key="15">
    <source>
        <dbReference type="EMBL" id="RFA06504.1"/>
    </source>
</evidence>
<keyword evidence="4 13" id="KW-0812">Transmembrane</keyword>
<evidence type="ECO:0000256" key="4">
    <source>
        <dbReference type="ARBA" id="ARBA00022692"/>
    </source>
</evidence>
<dbReference type="PANTHER" id="PTHR47354">
    <property type="entry name" value="NADH OXIDOREDUCTASE HCR"/>
    <property type="match status" value="1"/>
</dbReference>
<dbReference type="RefSeq" id="WP_116416886.1">
    <property type="nucleotide sequence ID" value="NZ_NBWZ01000002.1"/>
</dbReference>
<dbReference type="GO" id="GO:0016491">
    <property type="term" value="F:oxidoreductase activity"/>
    <property type="evidence" value="ECO:0007669"/>
    <property type="project" value="UniProtKB-KW"/>
</dbReference>
<evidence type="ECO:0000256" key="2">
    <source>
        <dbReference type="ARBA" id="ARBA00004141"/>
    </source>
</evidence>
<comment type="caution">
    <text evidence="15">The sequence shown here is derived from an EMBL/GenBank/DDBJ whole genome shotgun (WGS) entry which is preliminary data.</text>
</comment>
<sequence>MTTHLAPPRRATSQGIDRPRLARARRRLRWADLLVMVCWSSVAAAVSLYLASGGLLQVVDVASAVTALGIVVGLIGTNLILVMLVLAARIPLVDRAVGQDVAMAFHRRLGKPALYLLLGHGVLLTTGYALQDGSNVISETVGFFSGSDFVLAYAGLGLLVFVVLSSVVAVRRRFSYEAWHVIHLLSYAAVLVAVPHQLSAGAVLAGGTWQRVYWIGLYVLAFGSVAAFRFAVPLVRSARHGITVAGVEALAPGVVSIHLRGRDLERLQTEGGQYAIWRFWSAKTWWHAHPISFSAVPSAHSARITVRDLGRGSSAISRVLPGTRVSIEGPYGIFTDAARMTNRVAVVAAGIGITPVRSLLEGARLSSGEATVLLRATDASQQYLWDEIQNLPGMQGNTVYSMTGPRPPGVATWLSAEALNRGVTLTSAFPHLSDSDLYVCGPASWTELVVRDARVAGLAETQIHVERFDW</sequence>
<keyword evidence="6" id="KW-0479">Metal-binding</keyword>
<feature type="transmembrane region" description="Helical" evidence="13">
    <location>
        <begin position="30"/>
        <end position="52"/>
    </location>
</feature>
<keyword evidence="7" id="KW-0274">FAD</keyword>
<evidence type="ECO:0000313" key="16">
    <source>
        <dbReference type="Proteomes" id="UP000256486"/>
    </source>
</evidence>
<evidence type="ECO:0000256" key="12">
    <source>
        <dbReference type="ARBA" id="ARBA00023136"/>
    </source>
</evidence>
<evidence type="ECO:0000256" key="3">
    <source>
        <dbReference type="ARBA" id="ARBA00022630"/>
    </source>
</evidence>
<keyword evidence="5" id="KW-0001">2Fe-2S</keyword>
<keyword evidence="9" id="KW-0560">Oxidoreductase</keyword>
<evidence type="ECO:0000256" key="13">
    <source>
        <dbReference type="SAM" id="Phobius"/>
    </source>
</evidence>
<dbReference type="EMBL" id="NBWZ01000002">
    <property type="protein sequence ID" value="RFA06504.1"/>
    <property type="molecule type" value="Genomic_DNA"/>
</dbReference>
<dbReference type="GO" id="GO:0046872">
    <property type="term" value="F:metal ion binding"/>
    <property type="evidence" value="ECO:0007669"/>
    <property type="project" value="UniProtKB-KW"/>
</dbReference>
<dbReference type="InterPro" id="IPR017927">
    <property type="entry name" value="FAD-bd_FR_type"/>
</dbReference>
<organism evidence="15 16">
    <name type="scientific">Subtercola boreus</name>
    <dbReference type="NCBI Taxonomy" id="120213"/>
    <lineage>
        <taxon>Bacteria</taxon>
        <taxon>Bacillati</taxon>
        <taxon>Actinomycetota</taxon>
        <taxon>Actinomycetes</taxon>
        <taxon>Micrococcales</taxon>
        <taxon>Microbacteriaceae</taxon>
        <taxon>Subtercola</taxon>
    </lineage>
</organism>
<proteinExistence type="predicted"/>
<dbReference type="InterPro" id="IPR017938">
    <property type="entry name" value="Riboflavin_synthase-like_b-brl"/>
</dbReference>
<feature type="transmembrane region" description="Helical" evidence="13">
    <location>
        <begin position="182"/>
        <end position="206"/>
    </location>
</feature>
<evidence type="ECO:0000256" key="1">
    <source>
        <dbReference type="ARBA" id="ARBA00001974"/>
    </source>
</evidence>
<keyword evidence="16" id="KW-1185">Reference proteome</keyword>
<dbReference type="GO" id="GO:0050660">
    <property type="term" value="F:flavin adenine dinucleotide binding"/>
    <property type="evidence" value="ECO:0007669"/>
    <property type="project" value="TreeGrafter"/>
</dbReference>
<dbReference type="SUPFAM" id="SSF63380">
    <property type="entry name" value="Riboflavin synthase domain-like"/>
    <property type="match status" value="1"/>
</dbReference>
<name>A0A3E0V9V5_9MICO</name>
<dbReference type="AlphaFoldDB" id="A0A3E0V9V5"/>
<evidence type="ECO:0000256" key="6">
    <source>
        <dbReference type="ARBA" id="ARBA00022723"/>
    </source>
</evidence>
<evidence type="ECO:0000256" key="10">
    <source>
        <dbReference type="ARBA" id="ARBA00023004"/>
    </source>
</evidence>
<dbReference type="Proteomes" id="UP000256486">
    <property type="component" value="Unassembled WGS sequence"/>
</dbReference>
<feature type="transmembrane region" description="Helical" evidence="13">
    <location>
        <begin position="113"/>
        <end position="130"/>
    </location>
</feature>
<dbReference type="PROSITE" id="PS51384">
    <property type="entry name" value="FAD_FR"/>
    <property type="match status" value="1"/>
</dbReference>
<dbReference type="GO" id="GO:0051537">
    <property type="term" value="F:2 iron, 2 sulfur cluster binding"/>
    <property type="evidence" value="ECO:0007669"/>
    <property type="project" value="UniProtKB-KW"/>
</dbReference>
<keyword evidence="3" id="KW-0285">Flavoprotein</keyword>
<dbReference type="GO" id="GO:0016020">
    <property type="term" value="C:membrane"/>
    <property type="evidence" value="ECO:0007669"/>
    <property type="project" value="UniProtKB-SubCell"/>
</dbReference>
<keyword evidence="8 13" id="KW-1133">Transmembrane helix</keyword>
<evidence type="ECO:0000256" key="9">
    <source>
        <dbReference type="ARBA" id="ARBA00023002"/>
    </source>
</evidence>
<feature type="domain" description="FAD-binding FR-type" evidence="14">
    <location>
        <begin position="237"/>
        <end position="337"/>
    </location>
</feature>
<feature type="transmembrane region" description="Helical" evidence="13">
    <location>
        <begin position="212"/>
        <end position="232"/>
    </location>
</feature>
<accession>A0A3E0V9V5</accession>
<dbReference type="PANTHER" id="PTHR47354:SF8">
    <property type="entry name" value="1,2-PHENYLACETYL-COA EPOXIDASE, SUBUNIT E"/>
    <property type="match status" value="1"/>
</dbReference>
<keyword evidence="11" id="KW-0411">Iron-sulfur</keyword>
<dbReference type="InterPro" id="IPR039261">
    <property type="entry name" value="FNR_nucleotide-bd"/>
</dbReference>
<dbReference type="Pfam" id="PF01794">
    <property type="entry name" value="Ferric_reduct"/>
    <property type="match status" value="1"/>
</dbReference>
<evidence type="ECO:0000259" key="14">
    <source>
        <dbReference type="PROSITE" id="PS51384"/>
    </source>
</evidence>
<evidence type="ECO:0000256" key="11">
    <source>
        <dbReference type="ARBA" id="ARBA00023014"/>
    </source>
</evidence>
<feature type="transmembrane region" description="Helical" evidence="13">
    <location>
        <begin position="64"/>
        <end position="92"/>
    </location>
</feature>
<evidence type="ECO:0000256" key="8">
    <source>
        <dbReference type="ARBA" id="ARBA00022989"/>
    </source>
</evidence>